<keyword evidence="9" id="KW-0325">Glycoprotein</keyword>
<dbReference type="InterPro" id="IPR009729">
    <property type="entry name" value="Gal-3-0_sulfotransfrase"/>
</dbReference>
<accession>A0ABM1AFN3</accession>
<organism evidence="12 13">
    <name type="scientific">Aplysia californica</name>
    <name type="common">California sea hare</name>
    <dbReference type="NCBI Taxonomy" id="6500"/>
    <lineage>
        <taxon>Eukaryota</taxon>
        <taxon>Metazoa</taxon>
        <taxon>Spiralia</taxon>
        <taxon>Lophotrochozoa</taxon>
        <taxon>Mollusca</taxon>
        <taxon>Gastropoda</taxon>
        <taxon>Heterobranchia</taxon>
        <taxon>Euthyneura</taxon>
        <taxon>Tectipleura</taxon>
        <taxon>Aplysiida</taxon>
        <taxon>Aplysioidea</taxon>
        <taxon>Aplysiidae</taxon>
        <taxon>Aplysia</taxon>
    </lineage>
</organism>
<keyword evidence="6 11" id="KW-1133">Transmembrane helix</keyword>
<feature type="compositionally biased region" description="Polar residues" evidence="10">
    <location>
        <begin position="79"/>
        <end position="90"/>
    </location>
</feature>
<evidence type="ECO:0000256" key="11">
    <source>
        <dbReference type="SAM" id="Phobius"/>
    </source>
</evidence>
<comment type="similarity">
    <text evidence="2">Belongs to the galactose-3-O-sulfotransferase family.</text>
</comment>
<keyword evidence="8 11" id="KW-0472">Membrane</keyword>
<dbReference type="Proteomes" id="UP000694888">
    <property type="component" value="Unplaced"/>
</dbReference>
<keyword evidence="7" id="KW-0333">Golgi apparatus</keyword>
<dbReference type="PANTHER" id="PTHR14647:SF87">
    <property type="entry name" value="PUTATIVE-RELATED"/>
    <property type="match status" value="1"/>
</dbReference>
<dbReference type="Pfam" id="PF06990">
    <property type="entry name" value="Gal-3-0_sulfotr"/>
    <property type="match status" value="1"/>
</dbReference>
<evidence type="ECO:0000256" key="1">
    <source>
        <dbReference type="ARBA" id="ARBA00004323"/>
    </source>
</evidence>
<protein>
    <submittedName>
        <fullName evidence="13">Galactose-3-O-sulfotransferase 3</fullName>
    </submittedName>
</protein>
<dbReference type="PANTHER" id="PTHR14647">
    <property type="entry name" value="GALACTOSE-3-O-SULFOTRANSFERASE"/>
    <property type="match status" value="1"/>
</dbReference>
<evidence type="ECO:0000313" key="12">
    <source>
        <dbReference type="Proteomes" id="UP000694888"/>
    </source>
</evidence>
<evidence type="ECO:0000256" key="4">
    <source>
        <dbReference type="ARBA" id="ARBA00022692"/>
    </source>
</evidence>
<evidence type="ECO:0000256" key="5">
    <source>
        <dbReference type="ARBA" id="ARBA00022968"/>
    </source>
</evidence>
<keyword evidence="5" id="KW-0735">Signal-anchor</keyword>
<evidence type="ECO:0000256" key="3">
    <source>
        <dbReference type="ARBA" id="ARBA00022679"/>
    </source>
</evidence>
<keyword evidence="12" id="KW-1185">Reference proteome</keyword>
<comment type="subcellular location">
    <subcellularLocation>
        <location evidence="1">Golgi apparatus membrane</location>
        <topology evidence="1">Single-pass type II membrane protein</topology>
    </subcellularLocation>
</comment>
<dbReference type="Gene3D" id="3.40.50.300">
    <property type="entry name" value="P-loop containing nucleotide triphosphate hydrolases"/>
    <property type="match status" value="1"/>
</dbReference>
<evidence type="ECO:0000256" key="8">
    <source>
        <dbReference type="ARBA" id="ARBA00023136"/>
    </source>
</evidence>
<dbReference type="GeneID" id="106014177"/>
<keyword evidence="4 11" id="KW-0812">Transmembrane</keyword>
<name>A0ABM1AFN3_APLCA</name>
<evidence type="ECO:0000256" key="9">
    <source>
        <dbReference type="ARBA" id="ARBA00023180"/>
    </source>
</evidence>
<evidence type="ECO:0000256" key="10">
    <source>
        <dbReference type="SAM" id="MobiDB-lite"/>
    </source>
</evidence>
<sequence>MQSRRITLYVTVLLVSNIILLTTRHYGQYNAALRRREEERVLPKPSYRNVHFSESTATELTIGEKVEGTADSEEPATSVERSLSEEQTSENVHQRLQELETSVRHTNDDAVDFRAALLFNMPSTALGKETVRAYILALGNITSKYEILLKKILAASPSLKIIDELKTAFTGNETHNASFEDVLVPVLSSTPDVSKHVQENDTFRELDAAAPKQTLQNVAFLKVHKAGSTTVQNILQRYALTHQLNVVLPNKNKTTDPHYHYLGDRNGFSGNDIIPVRNGETYNMILNHAVYNRKSWSSVLERESTVYLAIIREPESRFLSAAFYYGLVKRLHKRNPSPNSTKFIFTEYLKNPKNYTTSHYFYNAMSYDFGIPESSYNNPTEILQHAKRLVEEFDLIMLVEYFDHSLILLKRRLNWQLRDILYLHNNKGARKASEGVFLSAEDKSTLRKWQSADVILYKVFSDFFWTKIQQERGDFFQEVEHFKNLQGYLLAFCSSPKQDDVLTVKQSKFNDAFSLTTFDCNKMMAKEFDLHDELVHVAWGRFQSEVPL</sequence>
<gene>
    <name evidence="13" type="primary">LOC106014177</name>
</gene>
<reference evidence="13" key="1">
    <citation type="submission" date="2025-08" db="UniProtKB">
        <authorList>
            <consortium name="RefSeq"/>
        </authorList>
    </citation>
    <scope>IDENTIFICATION</scope>
</reference>
<evidence type="ECO:0000256" key="6">
    <source>
        <dbReference type="ARBA" id="ARBA00022989"/>
    </source>
</evidence>
<dbReference type="RefSeq" id="XP_012946721.1">
    <property type="nucleotide sequence ID" value="XM_013091267.2"/>
</dbReference>
<evidence type="ECO:0000313" key="13">
    <source>
        <dbReference type="RefSeq" id="XP_012946721.1"/>
    </source>
</evidence>
<feature type="transmembrane region" description="Helical" evidence="11">
    <location>
        <begin position="6"/>
        <end position="26"/>
    </location>
</feature>
<feature type="region of interest" description="Disordered" evidence="10">
    <location>
        <begin position="61"/>
        <end position="90"/>
    </location>
</feature>
<dbReference type="InterPro" id="IPR027417">
    <property type="entry name" value="P-loop_NTPase"/>
</dbReference>
<evidence type="ECO:0000256" key="2">
    <source>
        <dbReference type="ARBA" id="ARBA00008124"/>
    </source>
</evidence>
<proteinExistence type="inferred from homology"/>
<keyword evidence="3" id="KW-0808">Transferase</keyword>
<evidence type="ECO:0000256" key="7">
    <source>
        <dbReference type="ARBA" id="ARBA00023034"/>
    </source>
</evidence>